<keyword evidence="1" id="KW-0812">Transmembrane</keyword>
<protein>
    <submittedName>
        <fullName evidence="2">MFS transporter</fullName>
    </submittedName>
</protein>
<feature type="transmembrane region" description="Helical" evidence="1">
    <location>
        <begin position="154"/>
        <end position="176"/>
    </location>
</feature>
<accession>A0A5D4FYK9</accession>
<feature type="transmembrane region" description="Helical" evidence="1">
    <location>
        <begin position="399"/>
        <end position="417"/>
    </location>
</feature>
<feature type="transmembrane region" description="Helical" evidence="1">
    <location>
        <begin position="182"/>
        <end position="203"/>
    </location>
</feature>
<dbReference type="AlphaFoldDB" id="A0A5D4FYK9"/>
<sequence>MSHKLIGKPPQSDLPNVEQNGLRFSTAFGFQNIGDQIMSAKTTLPWLLQMLAAPAWIAPLLVPIRESGSMLPQAGLRPWIQARSRRLPILLLGTLGQALGCIIAMCAALFTSGTAAGLLILFGLALLAASRSLVSLTSKDIQGRTMPKGYRGRVTGFATTLAGAVTIVVGLIIAALRDSLSPGTFGVLFAAGAGAWLVSFLLFKGIQEPLVDEEDFAEPPHSFVEMNRAIWDDVWGLVRDDKPFRNFVLVRSLMLASALSPTFLVTLQGRAGSSVTGLGLFVVAAGLASLAAGRVSGALSDKSSKNTLSGGALFAVVLLLITIGLALAWEDALYWWLPVAFFGISVAHAAIRVSRSTYVVDMAEGDQRTRYVSVSNTLMGIILLLIGALTALLSLMGTLWALGALAAFGALGSLLAAKLPEVSARQN</sequence>
<keyword evidence="1" id="KW-0472">Membrane</keyword>
<dbReference type="Proteomes" id="UP000324726">
    <property type="component" value="Unassembled WGS sequence"/>
</dbReference>
<evidence type="ECO:0000313" key="3">
    <source>
        <dbReference type="Proteomes" id="UP000324726"/>
    </source>
</evidence>
<dbReference type="SUPFAM" id="SSF103473">
    <property type="entry name" value="MFS general substrate transporter"/>
    <property type="match status" value="1"/>
</dbReference>
<evidence type="ECO:0000313" key="2">
    <source>
        <dbReference type="EMBL" id="TYR21043.1"/>
    </source>
</evidence>
<gene>
    <name evidence="2" type="ORF">FYJ87_07095</name>
</gene>
<feature type="transmembrane region" description="Helical" evidence="1">
    <location>
        <begin position="371"/>
        <end position="393"/>
    </location>
</feature>
<organism evidence="2 3">
    <name type="scientific">Corynebacterium urealyticum</name>
    <dbReference type="NCBI Taxonomy" id="43771"/>
    <lineage>
        <taxon>Bacteria</taxon>
        <taxon>Bacillati</taxon>
        <taxon>Actinomycetota</taxon>
        <taxon>Actinomycetes</taxon>
        <taxon>Mycobacteriales</taxon>
        <taxon>Corynebacteriaceae</taxon>
        <taxon>Corynebacterium</taxon>
    </lineage>
</organism>
<keyword evidence="1" id="KW-1133">Transmembrane helix</keyword>
<dbReference type="GO" id="GO:0022857">
    <property type="term" value="F:transmembrane transporter activity"/>
    <property type="evidence" value="ECO:0007669"/>
    <property type="project" value="InterPro"/>
</dbReference>
<feature type="transmembrane region" description="Helical" evidence="1">
    <location>
        <begin position="87"/>
        <end position="110"/>
    </location>
</feature>
<dbReference type="EMBL" id="VSZI01000001">
    <property type="protein sequence ID" value="TYR21043.1"/>
    <property type="molecule type" value="Genomic_DNA"/>
</dbReference>
<feature type="transmembrane region" description="Helical" evidence="1">
    <location>
        <begin position="333"/>
        <end position="351"/>
    </location>
</feature>
<dbReference type="PANTHER" id="PTHR23526:SF2">
    <property type="entry name" value="MAJOR FACILITATOR SUPERFAMILY (MFS) PROFILE DOMAIN-CONTAINING PROTEIN"/>
    <property type="match status" value="1"/>
</dbReference>
<feature type="transmembrane region" description="Helical" evidence="1">
    <location>
        <begin position="307"/>
        <end position="327"/>
    </location>
</feature>
<dbReference type="InterPro" id="IPR011701">
    <property type="entry name" value="MFS"/>
</dbReference>
<feature type="transmembrane region" description="Helical" evidence="1">
    <location>
        <begin position="116"/>
        <end position="134"/>
    </location>
</feature>
<dbReference type="Gene3D" id="1.20.1250.20">
    <property type="entry name" value="MFS general substrate transporter like domains"/>
    <property type="match status" value="2"/>
</dbReference>
<evidence type="ECO:0000256" key="1">
    <source>
        <dbReference type="SAM" id="Phobius"/>
    </source>
</evidence>
<comment type="caution">
    <text evidence="2">The sequence shown here is derived from an EMBL/GenBank/DDBJ whole genome shotgun (WGS) entry which is preliminary data.</text>
</comment>
<name>A0A5D4FYK9_9CORY</name>
<dbReference type="PANTHER" id="PTHR23526">
    <property type="entry name" value="INTEGRAL MEMBRANE TRANSPORT PROTEIN-RELATED"/>
    <property type="match status" value="1"/>
</dbReference>
<dbReference type="InterPro" id="IPR036259">
    <property type="entry name" value="MFS_trans_sf"/>
</dbReference>
<proteinExistence type="predicted"/>
<dbReference type="InterPro" id="IPR052528">
    <property type="entry name" value="Sugar_transport-like"/>
</dbReference>
<dbReference type="Pfam" id="PF07690">
    <property type="entry name" value="MFS_1"/>
    <property type="match status" value="1"/>
</dbReference>
<feature type="transmembrane region" description="Helical" evidence="1">
    <location>
        <begin position="275"/>
        <end position="295"/>
    </location>
</feature>
<feature type="transmembrane region" description="Helical" evidence="1">
    <location>
        <begin position="248"/>
        <end position="269"/>
    </location>
</feature>
<reference evidence="2 3" key="1">
    <citation type="submission" date="2019-08" db="EMBL/GenBank/DDBJ databases">
        <title>Draft genome of C. urealyticum strain VH4248.</title>
        <authorList>
            <person name="Navas J."/>
        </authorList>
    </citation>
    <scope>NUCLEOTIDE SEQUENCE [LARGE SCALE GENOMIC DNA]</scope>
    <source>
        <strain evidence="2 3">VH4248</strain>
    </source>
</reference>